<feature type="transmembrane region" description="Helical" evidence="1">
    <location>
        <begin position="138"/>
        <end position="156"/>
    </location>
</feature>
<dbReference type="RefSeq" id="WP_105332337.1">
    <property type="nucleotide sequence ID" value="NZ_PUHY01000014.1"/>
</dbReference>
<keyword evidence="1" id="KW-0812">Transmembrane</keyword>
<dbReference type="AlphaFoldDB" id="A0A2S8FE65"/>
<feature type="transmembrane region" description="Helical" evidence="1">
    <location>
        <begin position="30"/>
        <end position="54"/>
    </location>
</feature>
<organism evidence="2 3">
    <name type="scientific">Blastopirellula marina</name>
    <dbReference type="NCBI Taxonomy" id="124"/>
    <lineage>
        <taxon>Bacteria</taxon>
        <taxon>Pseudomonadati</taxon>
        <taxon>Planctomycetota</taxon>
        <taxon>Planctomycetia</taxon>
        <taxon>Pirellulales</taxon>
        <taxon>Pirellulaceae</taxon>
        <taxon>Blastopirellula</taxon>
    </lineage>
</organism>
<feature type="transmembrane region" description="Helical" evidence="1">
    <location>
        <begin position="176"/>
        <end position="195"/>
    </location>
</feature>
<keyword evidence="1" id="KW-0472">Membrane</keyword>
<comment type="caution">
    <text evidence="2">The sequence shown here is derived from an EMBL/GenBank/DDBJ whole genome shotgun (WGS) entry which is preliminary data.</text>
</comment>
<gene>
    <name evidence="2" type="ORF">C5Y83_24015</name>
</gene>
<evidence type="ECO:0000313" key="3">
    <source>
        <dbReference type="Proteomes" id="UP000238322"/>
    </source>
</evidence>
<feature type="transmembrane region" description="Helical" evidence="1">
    <location>
        <begin position="74"/>
        <end position="95"/>
    </location>
</feature>
<proteinExistence type="predicted"/>
<name>A0A2S8FE65_9BACT</name>
<protein>
    <submittedName>
        <fullName evidence="2">Uncharacterized protein</fullName>
    </submittedName>
</protein>
<reference evidence="2 3" key="1">
    <citation type="submission" date="2018-02" db="EMBL/GenBank/DDBJ databases">
        <title>Comparative genomes isolates from brazilian mangrove.</title>
        <authorList>
            <person name="Araujo J.E."/>
            <person name="Taketani R.G."/>
            <person name="Silva M.C.P."/>
            <person name="Loureco M.V."/>
            <person name="Andreote F.D."/>
        </authorList>
    </citation>
    <scope>NUCLEOTIDE SEQUENCE [LARGE SCALE GENOMIC DNA]</scope>
    <source>
        <strain evidence="2 3">Hex-1 MGV</strain>
    </source>
</reference>
<dbReference type="EMBL" id="PUHY01000014">
    <property type="protein sequence ID" value="PQO30432.1"/>
    <property type="molecule type" value="Genomic_DNA"/>
</dbReference>
<sequence length="196" mass="20770">MTENPFESPVATTATVDADQALSAPAKRPLGISILAILSLLSGIIYLLEAGFMFFVGPIPFVSGAGVLLVSLRLIWGILALGLLGMAAAIGLWRGTKWGWWLAAIRYVYGVANSMTLLVWVFSTTFTLGAVGHNSDGIILQNGLGLILSVMFLLYLQRKNALTYFGLDQGSHVARASGLIAFGAIVLAVLGVFRLG</sequence>
<feature type="transmembrane region" description="Helical" evidence="1">
    <location>
        <begin position="107"/>
        <end position="132"/>
    </location>
</feature>
<dbReference type="Proteomes" id="UP000238322">
    <property type="component" value="Unassembled WGS sequence"/>
</dbReference>
<accession>A0A2S8FE65</accession>
<evidence type="ECO:0000256" key="1">
    <source>
        <dbReference type="SAM" id="Phobius"/>
    </source>
</evidence>
<evidence type="ECO:0000313" key="2">
    <source>
        <dbReference type="EMBL" id="PQO30432.1"/>
    </source>
</evidence>
<dbReference type="OrthoDB" id="2659766at2"/>
<keyword evidence="1" id="KW-1133">Transmembrane helix</keyword>